<evidence type="ECO:0000313" key="2">
    <source>
        <dbReference type="Proteomes" id="UP000241118"/>
    </source>
</evidence>
<dbReference type="Pfam" id="PF05114">
    <property type="entry name" value="MbnB_TglH_ChrH"/>
    <property type="match status" value="1"/>
</dbReference>
<proteinExistence type="predicted"/>
<gene>
    <name evidence="1" type="ORF">B0I31_112118</name>
</gene>
<protein>
    <submittedName>
        <fullName evidence="1">Uncharacterized protein</fullName>
    </submittedName>
</protein>
<dbReference type="Gene3D" id="3.20.20.150">
    <property type="entry name" value="Divalent-metal-dependent TIM barrel enzymes"/>
    <property type="match status" value="1"/>
</dbReference>
<name>A0A2P8I2F1_SACCR</name>
<reference evidence="1 2" key="1">
    <citation type="submission" date="2018-03" db="EMBL/GenBank/DDBJ databases">
        <title>Genomic Encyclopedia of Type Strains, Phase III (KMG-III): the genomes of soil and plant-associated and newly described type strains.</title>
        <authorList>
            <person name="Whitman W."/>
        </authorList>
    </citation>
    <scope>NUCLEOTIDE SEQUENCE [LARGE SCALE GENOMIC DNA]</scope>
    <source>
        <strain evidence="1 2">CGMCC 4.7097</strain>
    </source>
</reference>
<dbReference type="AlphaFoldDB" id="A0A2P8I2F1"/>
<organism evidence="1 2">
    <name type="scientific">Saccharothrix carnea</name>
    <dbReference type="NCBI Taxonomy" id="1280637"/>
    <lineage>
        <taxon>Bacteria</taxon>
        <taxon>Bacillati</taxon>
        <taxon>Actinomycetota</taxon>
        <taxon>Actinomycetes</taxon>
        <taxon>Pseudonocardiales</taxon>
        <taxon>Pseudonocardiaceae</taxon>
        <taxon>Saccharothrix</taxon>
    </lineage>
</organism>
<comment type="caution">
    <text evidence="1">The sequence shown here is derived from an EMBL/GenBank/DDBJ whole genome shotgun (WGS) entry which is preliminary data.</text>
</comment>
<dbReference type="EMBL" id="PYAX01000012">
    <property type="protein sequence ID" value="PSL52649.1"/>
    <property type="molecule type" value="Genomic_DNA"/>
</dbReference>
<dbReference type="PANTHER" id="PTHR42194">
    <property type="entry name" value="UPF0276 PROTEIN HI_1600"/>
    <property type="match status" value="1"/>
</dbReference>
<dbReference type="PANTHER" id="PTHR42194:SF1">
    <property type="entry name" value="UPF0276 PROTEIN HI_1600"/>
    <property type="match status" value="1"/>
</dbReference>
<keyword evidence="2" id="KW-1185">Reference proteome</keyword>
<dbReference type="SUPFAM" id="SSF51658">
    <property type="entry name" value="Xylose isomerase-like"/>
    <property type="match status" value="1"/>
</dbReference>
<dbReference type="InterPro" id="IPR007801">
    <property type="entry name" value="MbnB/TglH/ChrH"/>
</dbReference>
<evidence type="ECO:0000313" key="1">
    <source>
        <dbReference type="EMBL" id="PSL52649.1"/>
    </source>
</evidence>
<sequence length="290" mass="31976">MSAVTARLGLPNLGDGVGLRDVHFAHLLDTRPEEWGVDWFEIISENFFDDHGFAAHVLDHVAAHRPVVMHGVSLSIGSTDPLDTRYLAQLSALADRVRPAWISDHLCWTGVNGVTSHDLLPMPLTRRSLAHVADRVRAVQDHLGRPLVLENPSTYLEFQASELPEWEFLARLAQDTGCGLLLDVNNVFVSATNHGFDAGTYLRNLPAEHIVQVHLAGPSEHGHYLLDTHDRPVPDQVWPLYALVHERTGGVSTLLEWDADIPPFPDLVAELAKAAEVRAGRLPAGERSRG</sequence>
<dbReference type="NCBIfam" id="NF003818">
    <property type="entry name" value="PRK05409.1"/>
    <property type="match status" value="1"/>
</dbReference>
<accession>A0A2P8I2F1</accession>
<dbReference type="InterPro" id="IPR036237">
    <property type="entry name" value="Xyl_isomerase-like_sf"/>
</dbReference>
<dbReference type="Proteomes" id="UP000241118">
    <property type="component" value="Unassembled WGS sequence"/>
</dbReference>